<accession>A0ABT8D3Z0</accession>
<dbReference type="PROSITE" id="PS51257">
    <property type="entry name" value="PROKAR_LIPOPROTEIN"/>
    <property type="match status" value="1"/>
</dbReference>
<name>A0ABT8D3Z0_9RHOB</name>
<keyword evidence="2" id="KW-1185">Reference proteome</keyword>
<dbReference type="Proteomes" id="UP001243846">
    <property type="component" value="Unassembled WGS sequence"/>
</dbReference>
<proteinExistence type="predicted"/>
<dbReference type="EMBL" id="JAUFRC010000001">
    <property type="protein sequence ID" value="MDN3711116.1"/>
    <property type="molecule type" value="Genomic_DNA"/>
</dbReference>
<comment type="caution">
    <text evidence="1">The sequence shown here is derived from an EMBL/GenBank/DDBJ whole genome shotgun (WGS) entry which is preliminary data.</text>
</comment>
<reference evidence="2" key="1">
    <citation type="journal article" date="2019" name="Int. J. Syst. Evol. Microbiol.">
        <title>The Global Catalogue of Microorganisms (GCM) 10K type strain sequencing project: providing services to taxonomists for standard genome sequencing and annotation.</title>
        <authorList>
            <consortium name="The Broad Institute Genomics Platform"/>
            <consortium name="The Broad Institute Genome Sequencing Center for Infectious Disease"/>
            <person name="Wu L."/>
            <person name="Ma J."/>
        </authorList>
    </citation>
    <scope>NUCLEOTIDE SEQUENCE [LARGE SCALE GENOMIC DNA]</scope>
    <source>
        <strain evidence="2">CECT 8482</strain>
    </source>
</reference>
<sequence length="130" mass="14032">MKTILACGVTLLGLAACTPTDPYARVAAQAVPPSAELKASIVQDAKEIVYDPRSVRNAQISNVATFADGTQGVCVRADVKNAQGVYMGAHNMGLRIRDGKRDVAALEHPLCERADITWQPFPELEGKRKR</sequence>
<evidence type="ECO:0000313" key="1">
    <source>
        <dbReference type="EMBL" id="MDN3711116.1"/>
    </source>
</evidence>
<protein>
    <recommendedName>
        <fullName evidence="3">Lipoprotein</fullName>
    </recommendedName>
</protein>
<organism evidence="1 2">
    <name type="scientific">Paracoccus cavernae</name>
    <dbReference type="NCBI Taxonomy" id="1571207"/>
    <lineage>
        <taxon>Bacteria</taxon>
        <taxon>Pseudomonadati</taxon>
        <taxon>Pseudomonadota</taxon>
        <taxon>Alphaproteobacteria</taxon>
        <taxon>Rhodobacterales</taxon>
        <taxon>Paracoccaceae</taxon>
        <taxon>Paracoccus</taxon>
    </lineage>
</organism>
<evidence type="ECO:0008006" key="3">
    <source>
        <dbReference type="Google" id="ProtNLM"/>
    </source>
</evidence>
<gene>
    <name evidence="1" type="ORF">QWZ10_03505</name>
</gene>
<evidence type="ECO:0000313" key="2">
    <source>
        <dbReference type="Proteomes" id="UP001243846"/>
    </source>
</evidence>
<dbReference type="RefSeq" id="WP_377685490.1">
    <property type="nucleotide sequence ID" value="NZ_JBHMDZ010000009.1"/>
</dbReference>